<dbReference type="RefSeq" id="WP_326928194.1">
    <property type="nucleotide sequence ID" value="NZ_CP123443.1"/>
</dbReference>
<evidence type="ECO:0000313" key="10">
    <source>
        <dbReference type="EMBL" id="WGK69989.1"/>
    </source>
</evidence>
<dbReference type="Proteomes" id="UP001228690">
    <property type="component" value="Chromosome"/>
</dbReference>
<evidence type="ECO:0000313" key="11">
    <source>
        <dbReference type="Proteomes" id="UP001228690"/>
    </source>
</evidence>
<name>A0ABY8MJ04_9SPIO</name>
<dbReference type="InterPro" id="IPR011324">
    <property type="entry name" value="Cytotoxic_necrot_fac-like_cat"/>
</dbReference>
<dbReference type="CDD" id="cd16833">
    <property type="entry name" value="YfiH"/>
    <property type="match status" value="1"/>
</dbReference>
<dbReference type="EMBL" id="CP123443">
    <property type="protein sequence ID" value="WGK69989.1"/>
    <property type="molecule type" value="Genomic_DNA"/>
</dbReference>
<comment type="catalytic activity">
    <reaction evidence="9">
        <text>S-methyl-5'-thioadenosine + phosphate = 5-(methylsulfanyl)-alpha-D-ribose 1-phosphate + adenine</text>
        <dbReference type="Rhea" id="RHEA:11852"/>
        <dbReference type="ChEBI" id="CHEBI:16708"/>
        <dbReference type="ChEBI" id="CHEBI:17509"/>
        <dbReference type="ChEBI" id="CHEBI:43474"/>
        <dbReference type="ChEBI" id="CHEBI:58533"/>
        <dbReference type="EC" id="2.4.2.28"/>
    </reaction>
    <physiologicalReaction direction="left-to-right" evidence="9">
        <dbReference type="Rhea" id="RHEA:11853"/>
    </physiologicalReaction>
</comment>
<sequence length="347" mass="38215">MAVTREMEERSQHTRISWESLFGFRGGQTGKRTTCSVWPFVVDAHCPDTGFAAFSVATAPAEAVLQTFRERGIPFHLLHQVHGCDYVELDMRHSAVPVSTLDTTIGTELGAPREADAWLWLGDSPGGQVSSSGKTSTGEGPFAQAFGVYTADCIPALLSVRDPESGLFCGALMHLGRKGIESGLLRKCGEALSEHFSKHLGRSAGLKTELFLGPGIGPCCYEIPTAMAENFCRNAVVSLACSGRHPEAQKRVSHRMLDLGRSIREQALALPPVLGLLPENIRAEEFCTSCQAPKYWGTGPERDAPEKRDRERSEAGRERVCYSYRQGHRRERMYTVIVFRTETLSVR</sequence>
<dbReference type="InterPro" id="IPR003730">
    <property type="entry name" value="Cu_polyphenol_OxRdtase"/>
</dbReference>
<evidence type="ECO:0000256" key="9">
    <source>
        <dbReference type="ARBA" id="ARBA00049893"/>
    </source>
</evidence>
<dbReference type="PANTHER" id="PTHR30616">
    <property type="entry name" value="UNCHARACTERIZED PROTEIN YFIH"/>
    <property type="match status" value="1"/>
</dbReference>
<gene>
    <name evidence="10" type="ORF">P0082_03780</name>
</gene>
<protein>
    <submittedName>
        <fullName evidence="10">Polyphenol oxidase family protein</fullName>
    </submittedName>
</protein>
<dbReference type="SUPFAM" id="SSF64438">
    <property type="entry name" value="CNF1/YfiH-like putative cysteine hydrolases"/>
    <property type="match status" value="1"/>
</dbReference>
<comment type="catalytic activity">
    <reaction evidence="8">
        <text>adenosine + phosphate = alpha-D-ribose 1-phosphate + adenine</text>
        <dbReference type="Rhea" id="RHEA:27642"/>
        <dbReference type="ChEBI" id="CHEBI:16335"/>
        <dbReference type="ChEBI" id="CHEBI:16708"/>
        <dbReference type="ChEBI" id="CHEBI:43474"/>
        <dbReference type="ChEBI" id="CHEBI:57720"/>
        <dbReference type="EC" id="2.4.2.1"/>
    </reaction>
    <physiologicalReaction direction="left-to-right" evidence="8">
        <dbReference type="Rhea" id="RHEA:27643"/>
    </physiologicalReaction>
</comment>
<keyword evidence="11" id="KW-1185">Reference proteome</keyword>
<reference evidence="10 11" key="1">
    <citation type="submission" date="2023-04" db="EMBL/GenBank/DDBJ databases">
        <title>Spirochaete genome identified in red abalone sample constitutes a novel genus.</title>
        <authorList>
            <person name="Sharma S.P."/>
            <person name="Purcell C.M."/>
            <person name="Hyde J.R."/>
            <person name="Severin A.J."/>
        </authorList>
    </citation>
    <scope>NUCLEOTIDE SEQUENCE [LARGE SCALE GENOMIC DNA]</scope>
    <source>
        <strain evidence="10 11">SP-2023</strain>
    </source>
</reference>
<accession>A0ABY8MJ04</accession>
<evidence type="ECO:0000256" key="4">
    <source>
        <dbReference type="ARBA" id="ARBA00022723"/>
    </source>
</evidence>
<dbReference type="PANTHER" id="PTHR30616:SF2">
    <property type="entry name" value="PURINE NUCLEOSIDE PHOSPHORYLASE LACC1"/>
    <property type="match status" value="1"/>
</dbReference>
<evidence type="ECO:0000256" key="6">
    <source>
        <dbReference type="ARBA" id="ARBA00022833"/>
    </source>
</evidence>
<evidence type="ECO:0000256" key="2">
    <source>
        <dbReference type="ARBA" id="ARBA00007353"/>
    </source>
</evidence>
<dbReference type="InterPro" id="IPR038371">
    <property type="entry name" value="Cu_polyphenol_OxRdtase_sf"/>
</dbReference>
<organism evidence="10 11">
    <name type="scientific">Candidatus Haliotispira prima</name>
    <dbReference type="NCBI Taxonomy" id="3034016"/>
    <lineage>
        <taxon>Bacteria</taxon>
        <taxon>Pseudomonadati</taxon>
        <taxon>Spirochaetota</taxon>
        <taxon>Spirochaetia</taxon>
        <taxon>Spirochaetales</taxon>
        <taxon>Spirochaetaceae</taxon>
        <taxon>Candidatus Haliotispira</taxon>
    </lineage>
</organism>
<keyword evidence="3" id="KW-0808">Transferase</keyword>
<evidence type="ECO:0000256" key="8">
    <source>
        <dbReference type="ARBA" id="ARBA00048968"/>
    </source>
</evidence>
<evidence type="ECO:0000256" key="7">
    <source>
        <dbReference type="ARBA" id="ARBA00047989"/>
    </source>
</evidence>
<keyword evidence="4" id="KW-0479">Metal-binding</keyword>
<evidence type="ECO:0000256" key="5">
    <source>
        <dbReference type="ARBA" id="ARBA00022801"/>
    </source>
</evidence>
<keyword evidence="5" id="KW-0378">Hydrolase</keyword>
<keyword evidence="6" id="KW-0862">Zinc</keyword>
<dbReference type="Gene3D" id="3.60.140.10">
    <property type="entry name" value="CNF1/YfiH-like putative cysteine hydrolases"/>
    <property type="match status" value="1"/>
</dbReference>
<comment type="similarity">
    <text evidence="2">Belongs to the purine nucleoside phosphorylase YfiH/LACC1 family.</text>
</comment>
<dbReference type="Pfam" id="PF02578">
    <property type="entry name" value="Cu-oxidase_4"/>
    <property type="match status" value="1"/>
</dbReference>
<proteinExistence type="inferred from homology"/>
<evidence type="ECO:0000256" key="3">
    <source>
        <dbReference type="ARBA" id="ARBA00022679"/>
    </source>
</evidence>
<comment type="catalytic activity">
    <reaction evidence="1">
        <text>inosine + phosphate = alpha-D-ribose 1-phosphate + hypoxanthine</text>
        <dbReference type="Rhea" id="RHEA:27646"/>
        <dbReference type="ChEBI" id="CHEBI:17368"/>
        <dbReference type="ChEBI" id="CHEBI:17596"/>
        <dbReference type="ChEBI" id="CHEBI:43474"/>
        <dbReference type="ChEBI" id="CHEBI:57720"/>
        <dbReference type="EC" id="2.4.2.1"/>
    </reaction>
    <physiologicalReaction direction="left-to-right" evidence="1">
        <dbReference type="Rhea" id="RHEA:27647"/>
    </physiologicalReaction>
</comment>
<comment type="catalytic activity">
    <reaction evidence="7">
        <text>adenosine + H2O + H(+) = inosine + NH4(+)</text>
        <dbReference type="Rhea" id="RHEA:24408"/>
        <dbReference type="ChEBI" id="CHEBI:15377"/>
        <dbReference type="ChEBI" id="CHEBI:15378"/>
        <dbReference type="ChEBI" id="CHEBI:16335"/>
        <dbReference type="ChEBI" id="CHEBI:17596"/>
        <dbReference type="ChEBI" id="CHEBI:28938"/>
        <dbReference type="EC" id="3.5.4.4"/>
    </reaction>
    <physiologicalReaction direction="left-to-right" evidence="7">
        <dbReference type="Rhea" id="RHEA:24409"/>
    </physiologicalReaction>
</comment>
<evidence type="ECO:0000256" key="1">
    <source>
        <dbReference type="ARBA" id="ARBA00000553"/>
    </source>
</evidence>